<name>A0A0E9XLF7_ANGAN</name>
<protein>
    <submittedName>
        <fullName evidence="2">Uncharacterized protein</fullName>
    </submittedName>
</protein>
<evidence type="ECO:0000313" key="2">
    <source>
        <dbReference type="EMBL" id="JAI03573.1"/>
    </source>
</evidence>
<keyword evidence="1" id="KW-0812">Transmembrane</keyword>
<dbReference type="EMBL" id="GBXM01005005">
    <property type="protein sequence ID" value="JAI03573.1"/>
    <property type="molecule type" value="Transcribed_RNA"/>
</dbReference>
<sequence length="112" mass="12818">MECWTRLPLVAVGFLRELSHSLTCCSASVAGAGPSFCMGASWNCTGLFIIRLLLLFSRHLYVYTHSSSIQSCSTNVFRIVFWKHCRLLPLGLLLFNGLIFYFVRQLWYVECE</sequence>
<organism evidence="2">
    <name type="scientific">Anguilla anguilla</name>
    <name type="common">European freshwater eel</name>
    <name type="synonym">Muraena anguilla</name>
    <dbReference type="NCBI Taxonomy" id="7936"/>
    <lineage>
        <taxon>Eukaryota</taxon>
        <taxon>Metazoa</taxon>
        <taxon>Chordata</taxon>
        <taxon>Craniata</taxon>
        <taxon>Vertebrata</taxon>
        <taxon>Euteleostomi</taxon>
        <taxon>Actinopterygii</taxon>
        <taxon>Neopterygii</taxon>
        <taxon>Teleostei</taxon>
        <taxon>Anguilliformes</taxon>
        <taxon>Anguillidae</taxon>
        <taxon>Anguilla</taxon>
    </lineage>
</organism>
<dbReference type="AlphaFoldDB" id="A0A0E9XLF7"/>
<keyword evidence="1" id="KW-1133">Transmembrane helix</keyword>
<reference evidence="2" key="2">
    <citation type="journal article" date="2015" name="Fish Shellfish Immunol.">
        <title>Early steps in the European eel (Anguilla anguilla)-Vibrio vulnificus interaction in the gills: Role of the RtxA13 toxin.</title>
        <authorList>
            <person name="Callol A."/>
            <person name="Pajuelo D."/>
            <person name="Ebbesson L."/>
            <person name="Teles M."/>
            <person name="MacKenzie S."/>
            <person name="Amaro C."/>
        </authorList>
    </citation>
    <scope>NUCLEOTIDE SEQUENCE</scope>
</reference>
<keyword evidence="1" id="KW-0472">Membrane</keyword>
<proteinExistence type="predicted"/>
<feature type="transmembrane region" description="Helical" evidence="1">
    <location>
        <begin position="87"/>
        <end position="107"/>
    </location>
</feature>
<accession>A0A0E9XLF7</accession>
<reference evidence="2" key="1">
    <citation type="submission" date="2014-11" db="EMBL/GenBank/DDBJ databases">
        <authorList>
            <person name="Amaro Gonzalez C."/>
        </authorList>
    </citation>
    <scope>NUCLEOTIDE SEQUENCE</scope>
</reference>
<evidence type="ECO:0000256" key="1">
    <source>
        <dbReference type="SAM" id="Phobius"/>
    </source>
</evidence>